<dbReference type="InterPro" id="IPR004839">
    <property type="entry name" value="Aminotransferase_I/II_large"/>
</dbReference>
<name>A0A4Q4Z828_9ACTN</name>
<sequence>MARDEIKDLADEEARSALRLKWGEVPAGTVPAWVAEMDYAPAPVVTEVLREAVEAGTTGYPPFGDLGVGAAFSGFARRHWGLEVAPEATVVTGDVVAAIRLALDTLCPPGPVVVPLPCYPPFRVVVDLCGRPLVPVETDPDDDEAVLDLTAVEQAFRAGARTFLLCSPHNPLGRVWTRGELEALRDLTRQYGVRVLADEIHGPLVLPGSTFTPYLSVDPTAILVTSASKAFNTPGLHCAQLVTLDAGERERLRALPMPLNHAFTTFGMLATTAAFTDGDGWLAALVERLDGQRRHLADALDDHLPKARMRPLEATYLAWLDLREYGVDDPAAAGLRHGVRVAPGSDYHPGLAGHARINIATTPERTRLAVQRLGAALEG</sequence>
<keyword evidence="3" id="KW-0663">Pyridoxal phosphate</keyword>
<dbReference type="Gene3D" id="3.90.1150.10">
    <property type="entry name" value="Aspartate Aminotransferase, domain 1"/>
    <property type="match status" value="1"/>
</dbReference>
<dbReference type="CDD" id="cd00609">
    <property type="entry name" value="AAT_like"/>
    <property type="match status" value="1"/>
</dbReference>
<dbReference type="PANTHER" id="PTHR43525">
    <property type="entry name" value="PROTEIN MALY"/>
    <property type="match status" value="1"/>
</dbReference>
<dbReference type="InterPro" id="IPR015422">
    <property type="entry name" value="PyrdxlP-dep_Trfase_small"/>
</dbReference>
<keyword evidence="7" id="KW-0808">Transferase</keyword>
<comment type="caution">
    <text evidence="7">The sequence shown here is derived from an EMBL/GenBank/DDBJ whole genome shotgun (WGS) entry which is preliminary data.</text>
</comment>
<evidence type="ECO:0000313" key="7">
    <source>
        <dbReference type="EMBL" id="RYP83585.1"/>
    </source>
</evidence>
<evidence type="ECO:0000256" key="1">
    <source>
        <dbReference type="ARBA" id="ARBA00001933"/>
    </source>
</evidence>
<feature type="domain" description="Aminotransferase class I/classII large" evidence="6">
    <location>
        <begin position="37"/>
        <end position="373"/>
    </location>
</feature>
<dbReference type="Gene3D" id="3.40.640.10">
    <property type="entry name" value="Type I PLP-dependent aspartate aminotransferase-like (Major domain)"/>
    <property type="match status" value="1"/>
</dbReference>
<keyword evidence="4" id="KW-0456">Lyase</keyword>
<evidence type="ECO:0000256" key="4">
    <source>
        <dbReference type="ARBA" id="ARBA00023239"/>
    </source>
</evidence>
<dbReference type="RefSeq" id="WP_134719591.1">
    <property type="nucleotide sequence ID" value="NZ_SDKM01000031.1"/>
</dbReference>
<dbReference type="EMBL" id="SDKM01000031">
    <property type="protein sequence ID" value="RYP83585.1"/>
    <property type="molecule type" value="Genomic_DNA"/>
</dbReference>
<dbReference type="GO" id="GO:0008483">
    <property type="term" value="F:transaminase activity"/>
    <property type="evidence" value="ECO:0007669"/>
    <property type="project" value="UniProtKB-KW"/>
</dbReference>
<comment type="similarity">
    <text evidence="5">Belongs to the class-II pyridoxal-phosphate-dependent aminotransferase family. MalY/PatB cystathionine beta-lyase subfamily.</text>
</comment>
<dbReference type="EC" id="4.4.1.13" evidence="2"/>
<dbReference type="SUPFAM" id="SSF53383">
    <property type="entry name" value="PLP-dependent transferases"/>
    <property type="match status" value="1"/>
</dbReference>
<evidence type="ECO:0000313" key="8">
    <source>
        <dbReference type="Proteomes" id="UP000295198"/>
    </source>
</evidence>
<gene>
    <name evidence="7" type="ORF">EKO23_18390</name>
</gene>
<comment type="cofactor">
    <cofactor evidence="1">
        <name>pyridoxal 5'-phosphate</name>
        <dbReference type="ChEBI" id="CHEBI:597326"/>
    </cofactor>
</comment>
<dbReference type="AlphaFoldDB" id="A0A4Q4Z828"/>
<dbReference type="Proteomes" id="UP000295198">
    <property type="component" value="Unassembled WGS sequence"/>
</dbReference>
<dbReference type="PANTHER" id="PTHR43525:SF2">
    <property type="entry name" value="CYSTATHIONINE BETA-LYASE-RELATED"/>
    <property type="match status" value="1"/>
</dbReference>
<dbReference type="Pfam" id="PF00155">
    <property type="entry name" value="Aminotran_1_2"/>
    <property type="match status" value="1"/>
</dbReference>
<keyword evidence="7" id="KW-0032">Aminotransferase</keyword>
<evidence type="ECO:0000259" key="6">
    <source>
        <dbReference type="Pfam" id="PF00155"/>
    </source>
</evidence>
<dbReference type="InterPro" id="IPR051798">
    <property type="entry name" value="Class-II_PLP-Dep_Aminotrans"/>
</dbReference>
<evidence type="ECO:0000256" key="2">
    <source>
        <dbReference type="ARBA" id="ARBA00012224"/>
    </source>
</evidence>
<reference evidence="7 8" key="1">
    <citation type="submission" date="2019-01" db="EMBL/GenBank/DDBJ databases">
        <title>Nocardioides guangzhouensis sp. nov., an actinobacterium isolated from soil.</title>
        <authorList>
            <person name="Fu Y."/>
            <person name="Cai Y."/>
            <person name="Lin Z."/>
            <person name="Chen P."/>
        </authorList>
    </citation>
    <scope>NUCLEOTIDE SEQUENCE [LARGE SCALE GENOMIC DNA]</scope>
    <source>
        <strain evidence="7 8">130</strain>
    </source>
</reference>
<dbReference type="GO" id="GO:0047804">
    <property type="term" value="F:cysteine-S-conjugate beta-lyase activity"/>
    <property type="evidence" value="ECO:0007669"/>
    <property type="project" value="UniProtKB-EC"/>
</dbReference>
<evidence type="ECO:0000256" key="3">
    <source>
        <dbReference type="ARBA" id="ARBA00022898"/>
    </source>
</evidence>
<dbReference type="OrthoDB" id="3224382at2"/>
<protein>
    <recommendedName>
        <fullName evidence="2">cysteine-S-conjugate beta-lyase</fullName>
        <ecNumber evidence="2">4.4.1.13</ecNumber>
    </recommendedName>
</protein>
<dbReference type="GO" id="GO:0030170">
    <property type="term" value="F:pyridoxal phosphate binding"/>
    <property type="evidence" value="ECO:0007669"/>
    <property type="project" value="InterPro"/>
</dbReference>
<accession>A0A4Q4Z828</accession>
<dbReference type="InterPro" id="IPR015424">
    <property type="entry name" value="PyrdxlP-dep_Trfase"/>
</dbReference>
<dbReference type="InterPro" id="IPR015421">
    <property type="entry name" value="PyrdxlP-dep_Trfase_major"/>
</dbReference>
<proteinExistence type="inferred from homology"/>
<keyword evidence="8" id="KW-1185">Reference proteome</keyword>
<organism evidence="7 8">
    <name type="scientific">Nocardioides guangzhouensis</name>
    <dbReference type="NCBI Taxonomy" id="2497878"/>
    <lineage>
        <taxon>Bacteria</taxon>
        <taxon>Bacillati</taxon>
        <taxon>Actinomycetota</taxon>
        <taxon>Actinomycetes</taxon>
        <taxon>Propionibacteriales</taxon>
        <taxon>Nocardioidaceae</taxon>
        <taxon>Nocardioides</taxon>
    </lineage>
</organism>
<evidence type="ECO:0000256" key="5">
    <source>
        <dbReference type="ARBA" id="ARBA00037974"/>
    </source>
</evidence>